<reference evidence="10 11" key="1">
    <citation type="submission" date="2019-01" db="EMBL/GenBank/DDBJ databases">
        <authorList>
            <person name="Sayadi A."/>
        </authorList>
    </citation>
    <scope>NUCLEOTIDE SEQUENCE [LARGE SCALE GENOMIC DNA]</scope>
</reference>
<dbReference type="EMBL" id="CAACVG010006536">
    <property type="protein sequence ID" value="VEN40446.1"/>
    <property type="molecule type" value="Genomic_DNA"/>
</dbReference>
<dbReference type="AlphaFoldDB" id="A0A653BYQ3"/>
<evidence type="ECO:0000256" key="1">
    <source>
        <dbReference type="ARBA" id="ARBA00004651"/>
    </source>
</evidence>
<dbReference type="Gene3D" id="1.20.1070.10">
    <property type="entry name" value="Rhodopsin 7-helix transmembrane proteins"/>
    <property type="match status" value="1"/>
</dbReference>
<feature type="transmembrane region" description="Helical" evidence="8">
    <location>
        <begin position="61"/>
        <end position="80"/>
    </location>
</feature>
<evidence type="ECO:0000256" key="5">
    <source>
        <dbReference type="ARBA" id="ARBA00022989"/>
    </source>
</evidence>
<keyword evidence="4 7" id="KW-0812">Transmembrane</keyword>
<dbReference type="CDD" id="cd00637">
    <property type="entry name" value="7tm_classA_rhodopsin-like"/>
    <property type="match status" value="1"/>
</dbReference>
<keyword evidence="3" id="KW-1003">Cell membrane</keyword>
<evidence type="ECO:0000313" key="11">
    <source>
        <dbReference type="Proteomes" id="UP000410492"/>
    </source>
</evidence>
<feature type="transmembrane region" description="Helical" evidence="8">
    <location>
        <begin position="180"/>
        <end position="202"/>
    </location>
</feature>
<name>A0A653BYQ3_CALMS</name>
<feature type="domain" description="G-protein coupled receptors family 1 profile" evidence="9">
    <location>
        <begin position="39"/>
        <end position="332"/>
    </location>
</feature>
<keyword evidence="7" id="KW-0297">G-protein coupled receptor</keyword>
<dbReference type="InterPro" id="IPR017452">
    <property type="entry name" value="GPCR_Rhodpsn_7TM"/>
</dbReference>
<dbReference type="OrthoDB" id="10011551at2759"/>
<dbReference type="PROSITE" id="PS50262">
    <property type="entry name" value="G_PROTEIN_RECEP_F1_2"/>
    <property type="match status" value="1"/>
</dbReference>
<keyword evidence="7" id="KW-0807">Transducer</keyword>
<evidence type="ECO:0000256" key="3">
    <source>
        <dbReference type="ARBA" id="ARBA00022475"/>
    </source>
</evidence>
<dbReference type="Proteomes" id="UP000410492">
    <property type="component" value="Unassembled WGS sequence"/>
</dbReference>
<feature type="transmembrane region" description="Helical" evidence="8">
    <location>
        <begin position="313"/>
        <end position="335"/>
    </location>
</feature>
<feature type="transmembrane region" description="Helical" evidence="8">
    <location>
        <begin position="24"/>
        <end position="49"/>
    </location>
</feature>
<evidence type="ECO:0000256" key="6">
    <source>
        <dbReference type="ARBA" id="ARBA00023136"/>
    </source>
</evidence>
<dbReference type="PRINTS" id="PR00237">
    <property type="entry name" value="GPCRRHODOPSN"/>
</dbReference>
<keyword evidence="7" id="KW-0675">Receptor</keyword>
<keyword evidence="11" id="KW-1185">Reference proteome</keyword>
<keyword evidence="5 8" id="KW-1133">Transmembrane helix</keyword>
<sequence length="368" mass="41858">MYISIENSPEIEWFEEFRSVSRILYHYVIPIICLAIIPLNLSVVISCAFILRNGKQPTSTYLFLGNIALSDLLTGVSLLFDRLFPLKYKNHYICELELGLYGTAMMTSVYSIGLIGIDRFVYIVHGLQYQMWIYPFRAKMLIMTSWLVGGFLSFLPLMGWHNKNIEGKSCLYINTVPKELVILTTVLGVIPLLMVIVLYSIILRHALKKIVEGRKNWTVASLQEPQTQDSSSSRKHYKSANNTTLQSDNRLIFITPAFPLEPPRYSKAIRVVALTTGCFIVTWFPLILANLIYISECDLDKACRLCMTLRMAISSPLALLGTFNSVLNPLIYAWWHKGFRGFVKQKVKNTLVKKISTISFTHSNSSSS</sequence>
<organism evidence="10 11">
    <name type="scientific">Callosobruchus maculatus</name>
    <name type="common">Southern cowpea weevil</name>
    <name type="synonym">Pulse bruchid</name>
    <dbReference type="NCBI Taxonomy" id="64391"/>
    <lineage>
        <taxon>Eukaryota</taxon>
        <taxon>Metazoa</taxon>
        <taxon>Ecdysozoa</taxon>
        <taxon>Arthropoda</taxon>
        <taxon>Hexapoda</taxon>
        <taxon>Insecta</taxon>
        <taxon>Pterygota</taxon>
        <taxon>Neoptera</taxon>
        <taxon>Endopterygota</taxon>
        <taxon>Coleoptera</taxon>
        <taxon>Polyphaga</taxon>
        <taxon>Cucujiformia</taxon>
        <taxon>Chrysomeloidea</taxon>
        <taxon>Chrysomelidae</taxon>
        <taxon>Bruchinae</taxon>
        <taxon>Bruchini</taxon>
        <taxon>Callosobruchus</taxon>
    </lineage>
</organism>
<dbReference type="Pfam" id="PF00001">
    <property type="entry name" value="7tm_1"/>
    <property type="match status" value="1"/>
</dbReference>
<gene>
    <name evidence="10" type="ORF">CALMAC_LOCUS4605</name>
</gene>
<dbReference type="PROSITE" id="PS00237">
    <property type="entry name" value="G_PROTEIN_RECEP_F1_1"/>
    <property type="match status" value="1"/>
</dbReference>
<dbReference type="PANTHER" id="PTHR22750">
    <property type="entry name" value="G-PROTEIN COUPLED RECEPTOR"/>
    <property type="match status" value="1"/>
</dbReference>
<evidence type="ECO:0000256" key="2">
    <source>
        <dbReference type="ARBA" id="ARBA00010663"/>
    </source>
</evidence>
<evidence type="ECO:0000259" key="9">
    <source>
        <dbReference type="PROSITE" id="PS50262"/>
    </source>
</evidence>
<accession>A0A653BYQ3</accession>
<evidence type="ECO:0000256" key="7">
    <source>
        <dbReference type="RuleBase" id="RU000688"/>
    </source>
</evidence>
<feature type="transmembrane region" description="Helical" evidence="8">
    <location>
        <begin position="100"/>
        <end position="121"/>
    </location>
</feature>
<dbReference type="GO" id="GO:0004930">
    <property type="term" value="F:G protein-coupled receptor activity"/>
    <property type="evidence" value="ECO:0007669"/>
    <property type="project" value="UniProtKB-KW"/>
</dbReference>
<evidence type="ECO:0000256" key="4">
    <source>
        <dbReference type="ARBA" id="ARBA00022692"/>
    </source>
</evidence>
<keyword evidence="6 8" id="KW-0472">Membrane</keyword>
<feature type="transmembrane region" description="Helical" evidence="8">
    <location>
        <begin position="141"/>
        <end position="160"/>
    </location>
</feature>
<dbReference type="SUPFAM" id="SSF81321">
    <property type="entry name" value="Family A G protein-coupled receptor-like"/>
    <property type="match status" value="1"/>
</dbReference>
<protein>
    <recommendedName>
        <fullName evidence="9">G-protein coupled receptors family 1 profile domain-containing protein</fullName>
    </recommendedName>
</protein>
<evidence type="ECO:0000256" key="8">
    <source>
        <dbReference type="SAM" id="Phobius"/>
    </source>
</evidence>
<proteinExistence type="inferred from homology"/>
<dbReference type="InterPro" id="IPR000276">
    <property type="entry name" value="GPCR_Rhodpsn"/>
</dbReference>
<dbReference type="GO" id="GO:0005886">
    <property type="term" value="C:plasma membrane"/>
    <property type="evidence" value="ECO:0007669"/>
    <property type="project" value="UniProtKB-SubCell"/>
</dbReference>
<feature type="transmembrane region" description="Helical" evidence="8">
    <location>
        <begin position="271"/>
        <end position="293"/>
    </location>
</feature>
<comment type="subcellular location">
    <subcellularLocation>
        <location evidence="1">Cell membrane</location>
        <topology evidence="1">Multi-pass membrane protein</topology>
    </subcellularLocation>
</comment>
<evidence type="ECO:0000313" key="10">
    <source>
        <dbReference type="EMBL" id="VEN40446.1"/>
    </source>
</evidence>
<comment type="similarity">
    <text evidence="2 7">Belongs to the G-protein coupled receptor 1 family.</text>
</comment>